<gene>
    <name evidence="2" type="primary">orf197</name>
</gene>
<dbReference type="GeneID" id="26378427"/>
<evidence type="ECO:0000313" key="2">
    <source>
        <dbReference type="EMBL" id="ALO62836.1"/>
    </source>
</evidence>
<keyword evidence="2" id="KW-0150">Chloroplast</keyword>
<reference evidence="2" key="1">
    <citation type="journal article" date="2015" name="BMC Evol. Biol.">
        <title>Chloroplast phylogenomic analysis of chlorophyte green algae identifies a novel lineage sister to the Sphaeropleales (Chlorophyceae).</title>
        <authorList>
            <person name="Lemieux C."/>
            <person name="Vincent A.T."/>
            <person name="Labarre A."/>
            <person name="Otis C."/>
            <person name="Turmel M."/>
        </authorList>
    </citation>
    <scope>NUCLEOTIDE SEQUENCE</scope>
</reference>
<accession>A0A0S2LN63</accession>
<feature type="domain" description="GIY-YIG" evidence="1">
    <location>
        <begin position="7"/>
        <end position="94"/>
    </location>
</feature>
<organism evidence="2">
    <name type="scientific">Oogamochlamys gigantea</name>
    <dbReference type="NCBI Taxonomy" id="158507"/>
    <lineage>
        <taxon>Eukaryota</taxon>
        <taxon>Viridiplantae</taxon>
        <taxon>Chlorophyta</taxon>
        <taxon>core chlorophytes</taxon>
        <taxon>Chlorophyceae</taxon>
        <taxon>CS clade</taxon>
        <taxon>Chlamydomonadales</taxon>
        <taxon>Chlamydomonadaceae</taxon>
        <taxon>Oogamochlamys</taxon>
    </lineage>
</organism>
<dbReference type="RefSeq" id="YP_009184728.1">
    <property type="nucleotide sequence ID" value="NC_028580.1"/>
</dbReference>
<dbReference type="EMBL" id="KT625412">
    <property type="protein sequence ID" value="ALO62836.1"/>
    <property type="molecule type" value="Genomic_DNA"/>
</dbReference>
<dbReference type="SMART" id="SM00465">
    <property type="entry name" value="GIYc"/>
    <property type="match status" value="1"/>
</dbReference>
<dbReference type="Pfam" id="PF01541">
    <property type="entry name" value="GIY-YIG"/>
    <property type="match status" value="1"/>
</dbReference>
<dbReference type="InterPro" id="IPR000305">
    <property type="entry name" value="GIY-YIG_endonuc"/>
</dbReference>
<proteinExistence type="predicted"/>
<keyword evidence="2" id="KW-0934">Plastid</keyword>
<keyword evidence="2" id="KW-0255">Endonuclease</keyword>
<dbReference type="GO" id="GO:0004519">
    <property type="term" value="F:endonuclease activity"/>
    <property type="evidence" value="ECO:0007669"/>
    <property type="project" value="UniProtKB-KW"/>
</dbReference>
<geneLocation type="chloroplast" evidence="2"/>
<dbReference type="AlphaFoldDB" id="A0A0S2LN63"/>
<dbReference type="PROSITE" id="PS50164">
    <property type="entry name" value="GIY_YIG"/>
    <property type="match status" value="1"/>
</dbReference>
<evidence type="ECO:0000259" key="1">
    <source>
        <dbReference type="PROSITE" id="PS50164"/>
    </source>
</evidence>
<keyword evidence="2" id="KW-0378">Hydrolase</keyword>
<dbReference type="Gene3D" id="3.40.1440.10">
    <property type="entry name" value="GIY-YIG endonuclease"/>
    <property type="match status" value="1"/>
</dbReference>
<sequence>MIINDFFQPGLYRIRCLVTNKIYIGESGNVIDRLSKHYKGNHDCSALQQDWNNYGFSHFEFEILDIGTGWEDKKIRKEKERELIESCTLPIYNTSAKKISRQNYKIICQIYGVTYQSIGEAVVQTKLSETAIRRNLRDPNNKDFVIIEKVIINTKRVSVYGKIYPSVKSIIEAGVDGVKTRHQVYYKIKTNKDWFYI</sequence>
<dbReference type="SUPFAM" id="SSF82771">
    <property type="entry name" value="GIY-YIG endonuclease"/>
    <property type="match status" value="1"/>
</dbReference>
<protein>
    <submittedName>
        <fullName evidence="2">Putative GIY YIG homing endonuclease</fullName>
    </submittedName>
</protein>
<name>A0A0S2LN63_9CHLO</name>
<keyword evidence="2" id="KW-0540">Nuclease</keyword>
<dbReference type="InterPro" id="IPR035901">
    <property type="entry name" value="GIY-YIG_endonuc_sf"/>
</dbReference>